<evidence type="ECO:0000313" key="2">
    <source>
        <dbReference type="EMBL" id="MFC3193392.1"/>
    </source>
</evidence>
<keyword evidence="3" id="KW-1185">Reference proteome</keyword>
<dbReference type="Proteomes" id="UP001595533">
    <property type="component" value="Unassembled WGS sequence"/>
</dbReference>
<dbReference type="Gene3D" id="3.90.226.10">
    <property type="entry name" value="2-enoyl-CoA Hydratase, Chain A, domain 1"/>
    <property type="match status" value="1"/>
</dbReference>
<name>A0ABV7JDA4_9GAMM</name>
<protein>
    <submittedName>
        <fullName evidence="2">S41 family peptidase</fullName>
    </submittedName>
</protein>
<evidence type="ECO:0000313" key="3">
    <source>
        <dbReference type="Proteomes" id="UP001595533"/>
    </source>
</evidence>
<gene>
    <name evidence="2" type="ORF">ACFODZ_03945</name>
</gene>
<organism evidence="2 3">
    <name type="scientific">Marinicella sediminis</name>
    <dbReference type="NCBI Taxonomy" id="1792834"/>
    <lineage>
        <taxon>Bacteria</taxon>
        <taxon>Pseudomonadati</taxon>
        <taxon>Pseudomonadota</taxon>
        <taxon>Gammaproteobacteria</taxon>
        <taxon>Lysobacterales</taxon>
        <taxon>Marinicellaceae</taxon>
        <taxon>Marinicella</taxon>
    </lineage>
</organism>
<dbReference type="InterPro" id="IPR029045">
    <property type="entry name" value="ClpP/crotonase-like_dom_sf"/>
</dbReference>
<evidence type="ECO:0000259" key="1">
    <source>
        <dbReference type="Pfam" id="PF03572"/>
    </source>
</evidence>
<dbReference type="EMBL" id="JBHRTS010000002">
    <property type="protein sequence ID" value="MFC3193392.1"/>
    <property type="molecule type" value="Genomic_DNA"/>
</dbReference>
<dbReference type="PROSITE" id="PS51257">
    <property type="entry name" value="PROKAR_LIPOPROTEIN"/>
    <property type="match status" value="1"/>
</dbReference>
<sequence length="765" mass="85631">MKSIITTIALFTLVACTSTFNKSSVSKNKQPSTDLNDQLLALAKLYGYVRYFHPTDEAMVVDWDAFLVHSINEVKKQEQPLDKTLDELFKPITQHVQVLSIYDSTPITKLEQPTKAAQLKYWQHHGLGDDAPAAYHSSRVGDVPATPLNAFATWLEVQDIANHQYRLSARVKVMTDQVAAGGRLTFSAFSPAYQTFGQNTLTDHLITDNEWQTVTLTGQLTEDAIFLIVGAELVGKGQMWVDDFALEVSADGEHWQSIPVPNHQFNADPDDDSGQWRFNDSALYQFEVVNEQDNKVMQITGSEWAKPGAIFKQQESMVYTVQEKALNEDWKVHLPITVWDMPGEQLNTAYELLNLQLTHTDMTAMDGTDEALRIANTIIMWAVLNHFYPYFDVVDVDWDAALHTALTDALNDQNEIDHINSLQRLMARIQDGHGVVFAPESVQLTGVPVAVQLVGDELVVTGSRLEAIQRGDVITAVDGTAAMSYFHEQKLRVSGSPQLVQFRALNQLGLGEMNDNVTLSVQRGTDLFDHVYTRTPEQSGWSNLFFNAVSEQDFMSIDELEPGIFYVNLKKITKQQFADHLDQLASAQGIIFDQRWDGKRNNEGQPLSVISDLLPHLTDTTITSGNWQIPQIHQPDQKDVTFSINNWDVAPKTPYFKGQKVFINLPSVVSSGETFSGMVDHYDLAEFVGEPTAGCNGNINYIYMLNGYRAMFTGMKVEKHDGSQLHLIGYEPDHPVEVSKAGILNGNDEYLTTALEVIKQMSSSN</sequence>
<dbReference type="Gene3D" id="3.30.750.44">
    <property type="match status" value="1"/>
</dbReference>
<dbReference type="InterPro" id="IPR005151">
    <property type="entry name" value="Tail-specific_protease"/>
</dbReference>
<comment type="caution">
    <text evidence="2">The sequence shown here is derived from an EMBL/GenBank/DDBJ whole genome shotgun (WGS) entry which is preliminary data.</text>
</comment>
<proteinExistence type="predicted"/>
<dbReference type="RefSeq" id="WP_077410097.1">
    <property type="nucleotide sequence ID" value="NZ_JBHRTS010000002.1"/>
</dbReference>
<dbReference type="Pfam" id="PF03572">
    <property type="entry name" value="Peptidase_S41"/>
    <property type="match status" value="1"/>
</dbReference>
<feature type="domain" description="Tail specific protease" evidence="1">
    <location>
        <begin position="565"/>
        <end position="735"/>
    </location>
</feature>
<reference evidence="3" key="1">
    <citation type="journal article" date="2019" name="Int. J. Syst. Evol. Microbiol.">
        <title>The Global Catalogue of Microorganisms (GCM) 10K type strain sequencing project: providing services to taxonomists for standard genome sequencing and annotation.</title>
        <authorList>
            <consortium name="The Broad Institute Genomics Platform"/>
            <consortium name="The Broad Institute Genome Sequencing Center for Infectious Disease"/>
            <person name="Wu L."/>
            <person name="Ma J."/>
        </authorList>
    </citation>
    <scope>NUCLEOTIDE SEQUENCE [LARGE SCALE GENOMIC DNA]</scope>
    <source>
        <strain evidence="3">KCTC 42953</strain>
    </source>
</reference>
<dbReference type="SUPFAM" id="SSF52096">
    <property type="entry name" value="ClpP/crotonase"/>
    <property type="match status" value="1"/>
</dbReference>
<accession>A0ABV7JDA4</accession>
<dbReference type="Gene3D" id="2.60.120.260">
    <property type="entry name" value="Galactose-binding domain-like"/>
    <property type="match status" value="1"/>
</dbReference>